<comment type="caution">
    <text evidence="1">The sequence shown here is derived from an EMBL/GenBank/DDBJ whole genome shotgun (WGS) entry which is preliminary data.</text>
</comment>
<dbReference type="EMBL" id="JBJURJ010000019">
    <property type="protein sequence ID" value="MFM9331519.1"/>
    <property type="molecule type" value="Genomic_DNA"/>
</dbReference>
<protein>
    <submittedName>
        <fullName evidence="1">Response regulator</fullName>
    </submittedName>
</protein>
<name>A0ACC7P386_9BACL</name>
<evidence type="ECO:0000313" key="1">
    <source>
        <dbReference type="EMBL" id="MFM9331519.1"/>
    </source>
</evidence>
<organism evidence="1 2">
    <name type="scientific">Paenibacillus mesotrionivorans</name>
    <dbReference type="NCBI Taxonomy" id="3160968"/>
    <lineage>
        <taxon>Bacteria</taxon>
        <taxon>Bacillati</taxon>
        <taxon>Bacillota</taxon>
        <taxon>Bacilli</taxon>
        <taxon>Bacillales</taxon>
        <taxon>Paenibacillaceae</taxon>
        <taxon>Paenibacillus</taxon>
    </lineage>
</organism>
<accession>A0ACC7P386</accession>
<proteinExistence type="predicted"/>
<evidence type="ECO:0000313" key="2">
    <source>
        <dbReference type="Proteomes" id="UP001631969"/>
    </source>
</evidence>
<reference evidence="1" key="1">
    <citation type="submission" date="2024-12" db="EMBL/GenBank/DDBJ databases">
        <authorList>
            <person name="Wu N."/>
        </authorList>
    </citation>
    <scope>NUCLEOTIDE SEQUENCE</scope>
    <source>
        <strain evidence="1">P15</strain>
    </source>
</reference>
<dbReference type="Proteomes" id="UP001631969">
    <property type="component" value="Unassembled WGS sequence"/>
</dbReference>
<gene>
    <name evidence="1" type="ORF">ACI1P1_24790</name>
</gene>
<keyword evidence="2" id="KW-1185">Reference proteome</keyword>
<sequence length="522" mass="60244">MFKVLIVDDEVFVRKGLQKLIPWEEFHFTIAGEAKHGGEALDMMKQLSPDLVITDIMMPVLDGLGLIRSVKEEGDGAAGPEFIIISGYNEFKYAQQAIRYGVQDYILKPIDVKEMEETLVKLAGTIRKKRLIALTKERFSRDGVLELLLQDKLPAEEDVRYEELLGLEPHEPELRFLIVEVHTGPFTAPISLKSFREVWAAFGTGGEELPLVEHCPGRFGTLLAGSQLRTMEPPWPQALELFRRELAGRLQQEVTFYAGGSKERLTEVRQSYLEANEAVKHKYAEGCGRVIVHQHVKAKPLDQTELEPGLFNRLLVELEENNKEAFAQTAMELQLFLQRGRFTPSAAVHSISRFVERVLLVVKQMGGNEEELRHQLVRLEEEYPVWTLPQLTECFLRITGEAAQYIDILRKDRNKGDIERIKKYIDSHYADNMNLKNIAALFYMNPVYLGQLFRKTYGVYFNDYLLERRVEEAKKLLRQTDLRMYEIAERVGIKNANYFVSQFEKLVKLSPMEYRNKLVKKE</sequence>